<evidence type="ECO:0000256" key="3">
    <source>
        <dbReference type="SAM" id="SignalP"/>
    </source>
</evidence>
<evidence type="ECO:0000256" key="1">
    <source>
        <dbReference type="ARBA" id="ARBA00022729"/>
    </source>
</evidence>
<proteinExistence type="predicted"/>
<feature type="signal peptide" evidence="3">
    <location>
        <begin position="1"/>
        <end position="32"/>
    </location>
</feature>
<organism evidence="5 6">
    <name type="scientific">Granulicella cerasi</name>
    <dbReference type="NCBI Taxonomy" id="741063"/>
    <lineage>
        <taxon>Bacteria</taxon>
        <taxon>Pseudomonadati</taxon>
        <taxon>Acidobacteriota</taxon>
        <taxon>Terriglobia</taxon>
        <taxon>Terriglobales</taxon>
        <taxon>Acidobacteriaceae</taxon>
        <taxon>Granulicella</taxon>
    </lineage>
</organism>
<dbReference type="Proteomes" id="UP001596391">
    <property type="component" value="Unassembled WGS sequence"/>
</dbReference>
<dbReference type="InterPro" id="IPR013783">
    <property type="entry name" value="Ig-like_fold"/>
</dbReference>
<keyword evidence="6" id="KW-1185">Reference proteome</keyword>
<evidence type="ECO:0000313" key="6">
    <source>
        <dbReference type="Proteomes" id="UP001596391"/>
    </source>
</evidence>
<dbReference type="InterPro" id="IPR027385">
    <property type="entry name" value="Beta-barrel_OMP"/>
</dbReference>
<dbReference type="Pfam" id="PF13505">
    <property type="entry name" value="OMP_b-brl"/>
    <property type="match status" value="1"/>
</dbReference>
<dbReference type="EMBL" id="JBHSWI010000001">
    <property type="protein sequence ID" value="MFC6645244.1"/>
    <property type="molecule type" value="Genomic_DNA"/>
</dbReference>
<dbReference type="RefSeq" id="WP_263371624.1">
    <property type="nucleotide sequence ID" value="NZ_JAGSYD010000003.1"/>
</dbReference>
<evidence type="ECO:0000256" key="2">
    <source>
        <dbReference type="SAM" id="MobiDB-lite"/>
    </source>
</evidence>
<feature type="chain" id="PRO_5047068731" evidence="3">
    <location>
        <begin position="33"/>
        <end position="604"/>
    </location>
</feature>
<feature type="domain" description="Outer membrane protein beta-barrel" evidence="4">
    <location>
        <begin position="21"/>
        <end position="171"/>
    </location>
</feature>
<keyword evidence="1 3" id="KW-0732">Signal</keyword>
<evidence type="ECO:0000259" key="4">
    <source>
        <dbReference type="Pfam" id="PF13505"/>
    </source>
</evidence>
<name>A0ABW1Z7U8_9BACT</name>
<gene>
    <name evidence="5" type="ORF">ACFQBQ_06505</name>
</gene>
<dbReference type="SUPFAM" id="SSF103088">
    <property type="entry name" value="OmpA-like"/>
    <property type="match status" value="1"/>
</dbReference>
<feature type="compositionally biased region" description="Low complexity" evidence="2">
    <location>
        <begin position="576"/>
        <end position="592"/>
    </location>
</feature>
<dbReference type="Gene3D" id="2.60.40.10">
    <property type="entry name" value="Immunoglobulins"/>
    <property type="match status" value="1"/>
</dbReference>
<dbReference type="InterPro" id="IPR036737">
    <property type="entry name" value="OmpA-like_sf"/>
</dbReference>
<evidence type="ECO:0000313" key="5">
    <source>
        <dbReference type="EMBL" id="MFC6645244.1"/>
    </source>
</evidence>
<comment type="caution">
    <text evidence="5">The sequence shown here is derived from an EMBL/GenBank/DDBJ whole genome shotgun (WGS) entry which is preliminary data.</text>
</comment>
<reference evidence="6" key="1">
    <citation type="journal article" date="2019" name="Int. J. Syst. Evol. Microbiol.">
        <title>The Global Catalogue of Microorganisms (GCM) 10K type strain sequencing project: providing services to taxonomists for standard genome sequencing and annotation.</title>
        <authorList>
            <consortium name="The Broad Institute Genomics Platform"/>
            <consortium name="The Broad Institute Genome Sequencing Center for Infectious Disease"/>
            <person name="Wu L."/>
            <person name="Ma J."/>
        </authorList>
    </citation>
    <scope>NUCLEOTIDE SEQUENCE [LARGE SCALE GENOMIC DNA]</scope>
    <source>
        <strain evidence="6">CGMCC 1.16026</strain>
    </source>
</reference>
<dbReference type="Gene3D" id="3.30.1330.60">
    <property type="entry name" value="OmpA-like domain"/>
    <property type="match status" value="1"/>
</dbReference>
<protein>
    <submittedName>
        <fullName evidence="5">Outer membrane beta-barrel protein</fullName>
    </submittedName>
</protein>
<accession>A0ABW1Z7U8</accession>
<sequence>MLPTFRLLARRFAGVATLLVCGMVAASIHAQAAKSATDNKDSRVDIYGGYAFWHPLNSGIDGKQYQDMWNPNATASVSYYFNRYVGVQMEGSYFSGQNEHKPYDPNCTKTMCDQLIYTAEAGPVLRYPIGHWVPFIHALGGGERTNGPVDQHLFWGWGVTGGAGLDYVFPFWNQRLAVRPIQADWQYSQVVYGPLVLPAGNVGGFGEISALKLSGGIVLRFGEIHNPQPISIGCKVEPGSVLAGEPITATAETMGLNPKRKAVFTWNTNGGHLTPNGPTASVDTTGLLPGEYVVGARLTQGPHAYEIATCEAPFTVKKLVEPTAVAAAPDASGPPTISCSALPTSAPSGTTIDITATAGSPGNRPLSYSYAASAGQITGNGSTARLTTAGIGDGLITVTCNVVDDQGQRASSTAAVQIAMPIVPVIPQTRQLCSISFERDRRRPARVDNEAKACLDDIALTLGSQTDAHLEMVGNARPNENPQEAAERALNARQYLVQEKGIDPSRIEVRVGQTSGRTLDNVLVPTGSTYNDGNTQLFDEGQIHRHGEAYGVHHGAVRSGVSRPGATRVHRRTAVRRSTASRAVAPAAAPTTNNSGSPVIPPLQ</sequence>
<feature type="region of interest" description="Disordered" evidence="2">
    <location>
        <begin position="558"/>
        <end position="604"/>
    </location>
</feature>